<evidence type="ECO:0000313" key="1">
    <source>
        <dbReference type="EMBL" id="RAI00136.1"/>
    </source>
</evidence>
<comment type="caution">
    <text evidence="1">The sequence shown here is derived from an EMBL/GenBank/DDBJ whole genome shotgun (WGS) entry which is preliminary data.</text>
</comment>
<dbReference type="AlphaFoldDB" id="A0A8B2NKV6"/>
<sequence>MPKSNASEAVLAKDDTVEVPTLLDLVTEWDSLEARIKFYTAGAESVAGDGTRHSCGDAMLRASDDLIEFVDQFEEMLNAYADAHKAEAAR</sequence>
<organism evidence="1 2">
    <name type="scientific">Acuticoccus sediminis</name>
    <dbReference type="NCBI Taxonomy" id="2184697"/>
    <lineage>
        <taxon>Bacteria</taxon>
        <taxon>Pseudomonadati</taxon>
        <taxon>Pseudomonadota</taxon>
        <taxon>Alphaproteobacteria</taxon>
        <taxon>Hyphomicrobiales</taxon>
        <taxon>Amorphaceae</taxon>
        <taxon>Acuticoccus</taxon>
    </lineage>
</organism>
<dbReference type="RefSeq" id="WP_111348743.1">
    <property type="nucleotide sequence ID" value="NZ_QHHQ01000004.1"/>
</dbReference>
<keyword evidence="2" id="KW-1185">Reference proteome</keyword>
<name>A0A8B2NKV6_9HYPH</name>
<proteinExistence type="predicted"/>
<accession>A0A8B2NKV6</accession>
<protein>
    <submittedName>
        <fullName evidence="1">Uncharacterized protein</fullName>
    </submittedName>
</protein>
<dbReference type="Proteomes" id="UP000249590">
    <property type="component" value="Unassembled WGS sequence"/>
</dbReference>
<gene>
    <name evidence="1" type="ORF">DLJ53_20720</name>
</gene>
<evidence type="ECO:0000313" key="2">
    <source>
        <dbReference type="Proteomes" id="UP000249590"/>
    </source>
</evidence>
<dbReference type="EMBL" id="QHHQ01000004">
    <property type="protein sequence ID" value="RAI00136.1"/>
    <property type="molecule type" value="Genomic_DNA"/>
</dbReference>
<reference evidence="1 2" key="1">
    <citation type="submission" date="2018-05" db="EMBL/GenBank/DDBJ databases">
        <title>Acuticoccus sediminis sp. nov., isolated from deep-sea sediment of Indian Ocean.</title>
        <authorList>
            <person name="Liu X."/>
            <person name="Lai Q."/>
            <person name="Du Y."/>
            <person name="Sun F."/>
            <person name="Zhang X."/>
            <person name="Wang S."/>
            <person name="Shao Z."/>
        </authorList>
    </citation>
    <scope>NUCLEOTIDE SEQUENCE [LARGE SCALE GENOMIC DNA]</scope>
    <source>
        <strain evidence="1 2">PTG4-2</strain>
    </source>
</reference>